<organism evidence="2 3">
    <name type="scientific">Microvirga vignae</name>
    <dbReference type="NCBI Taxonomy" id="1225564"/>
    <lineage>
        <taxon>Bacteria</taxon>
        <taxon>Pseudomonadati</taxon>
        <taxon>Pseudomonadota</taxon>
        <taxon>Alphaproteobacteria</taxon>
        <taxon>Hyphomicrobiales</taxon>
        <taxon>Methylobacteriaceae</taxon>
        <taxon>Microvirga</taxon>
    </lineage>
</organism>
<comment type="caution">
    <text evidence="2">The sequence shown here is derived from an EMBL/GenBank/DDBJ whole genome shotgun (WGS) entry which is preliminary data.</text>
</comment>
<name>A0A0H1RCR6_9HYPH</name>
<dbReference type="CDD" id="cd02208">
    <property type="entry name" value="cupin_RmlC-like"/>
    <property type="match status" value="1"/>
</dbReference>
<reference evidence="2 3" key="1">
    <citation type="submission" date="2015-05" db="EMBL/GenBank/DDBJ databases">
        <title>Draft genome sequence of Microvirga vignae strain BR3299, a novel nitrogen fixing bacteria isolated from Brazil semi-aired region.</title>
        <authorList>
            <person name="Zilli J.E."/>
            <person name="Passos S.R."/>
            <person name="Leite J."/>
            <person name="Baldani J.I."/>
            <person name="Xavier G.R."/>
            <person name="Rumjaneck N.G."/>
            <person name="Simoes-Araujo J.L."/>
        </authorList>
    </citation>
    <scope>NUCLEOTIDE SEQUENCE [LARGE SCALE GENOMIC DNA]</scope>
    <source>
        <strain evidence="2 3">BR3299</strain>
    </source>
</reference>
<protein>
    <recommendedName>
        <fullName evidence="1">HTH cro/C1-type domain-containing protein</fullName>
    </recommendedName>
</protein>
<gene>
    <name evidence="2" type="ORF">AA309_11350</name>
</gene>
<proteinExistence type="predicted"/>
<dbReference type="CDD" id="cd00093">
    <property type="entry name" value="HTH_XRE"/>
    <property type="match status" value="1"/>
</dbReference>
<feature type="domain" description="HTH cro/C1-type" evidence="1">
    <location>
        <begin position="2"/>
        <end position="48"/>
    </location>
</feature>
<evidence type="ECO:0000313" key="2">
    <source>
        <dbReference type="EMBL" id="KLK93000.1"/>
    </source>
</evidence>
<dbReference type="EMBL" id="LCYG01000024">
    <property type="protein sequence ID" value="KLK93000.1"/>
    <property type="molecule type" value="Genomic_DNA"/>
</dbReference>
<dbReference type="InterPro" id="IPR001387">
    <property type="entry name" value="Cro/C1-type_HTH"/>
</dbReference>
<keyword evidence="3" id="KW-1185">Reference proteome</keyword>
<dbReference type="SUPFAM" id="SSF47413">
    <property type="entry name" value="lambda repressor-like DNA-binding domains"/>
    <property type="match status" value="1"/>
</dbReference>
<dbReference type="Proteomes" id="UP000035489">
    <property type="component" value="Unassembled WGS sequence"/>
</dbReference>
<dbReference type="AlphaFoldDB" id="A0A0H1RCR6"/>
<dbReference type="Gene3D" id="1.10.260.40">
    <property type="entry name" value="lambda repressor-like DNA-binding domains"/>
    <property type="match status" value="1"/>
</dbReference>
<dbReference type="InterPro" id="IPR011051">
    <property type="entry name" value="RmlC_Cupin_sf"/>
</dbReference>
<evidence type="ECO:0000313" key="3">
    <source>
        <dbReference type="Proteomes" id="UP000035489"/>
    </source>
</evidence>
<evidence type="ECO:0000259" key="1">
    <source>
        <dbReference type="PROSITE" id="PS50943"/>
    </source>
</evidence>
<dbReference type="PATRIC" id="fig|1225564.3.peg.2946"/>
<dbReference type="GO" id="GO:0003677">
    <property type="term" value="F:DNA binding"/>
    <property type="evidence" value="ECO:0007669"/>
    <property type="project" value="InterPro"/>
</dbReference>
<sequence>MNFSLREIARISGIAASTIFRIENGRLSPTLVIATKLATALELEPPTADQSSALRRTASEPSAHVVVHRKLEHTVLREGIRRDLSRIAARNGYEMAILLRGSLELRTNDGYRETLRPGAIIYCNLVPKHTCFALLAEEAELLWIT</sequence>
<dbReference type="InterPro" id="IPR010982">
    <property type="entry name" value="Lambda_DNA-bd_dom_sf"/>
</dbReference>
<dbReference type="Pfam" id="PF01381">
    <property type="entry name" value="HTH_3"/>
    <property type="match status" value="1"/>
</dbReference>
<accession>A0A0H1RCR6</accession>
<dbReference type="SUPFAM" id="SSF51182">
    <property type="entry name" value="RmlC-like cupins"/>
    <property type="match status" value="1"/>
</dbReference>
<dbReference type="PROSITE" id="PS50943">
    <property type="entry name" value="HTH_CROC1"/>
    <property type="match status" value="1"/>
</dbReference>
<dbReference type="STRING" id="1225564.AA309_11350"/>